<organism evidence="1">
    <name type="scientific">marine sediment metagenome</name>
    <dbReference type="NCBI Taxonomy" id="412755"/>
    <lineage>
        <taxon>unclassified sequences</taxon>
        <taxon>metagenomes</taxon>
        <taxon>ecological metagenomes</taxon>
    </lineage>
</organism>
<sequence length="89" mass="10286">MLGKEDRQISFFDTGFVCAHLIDKKSFYAKMHDCADKIITAIENYPDVVNPQGQQKIRVSQPTIDIKYLGVTLGYGKLFIFLRRIEEEE</sequence>
<name>X1LY50_9ZZZZ</name>
<gene>
    <name evidence="1" type="ORF">S06H3_12370</name>
</gene>
<accession>X1LY50</accession>
<evidence type="ECO:0000313" key="1">
    <source>
        <dbReference type="EMBL" id="GAI07365.1"/>
    </source>
</evidence>
<proteinExistence type="predicted"/>
<comment type="caution">
    <text evidence="1">The sequence shown here is derived from an EMBL/GenBank/DDBJ whole genome shotgun (WGS) entry which is preliminary data.</text>
</comment>
<reference evidence="1" key="1">
    <citation type="journal article" date="2014" name="Front. Microbiol.">
        <title>High frequency of phylogenetically diverse reductive dehalogenase-homologous genes in deep subseafloor sedimentary metagenomes.</title>
        <authorList>
            <person name="Kawai M."/>
            <person name="Futagami T."/>
            <person name="Toyoda A."/>
            <person name="Takaki Y."/>
            <person name="Nishi S."/>
            <person name="Hori S."/>
            <person name="Arai W."/>
            <person name="Tsubouchi T."/>
            <person name="Morono Y."/>
            <person name="Uchiyama I."/>
            <person name="Ito T."/>
            <person name="Fujiyama A."/>
            <person name="Inagaki F."/>
            <person name="Takami H."/>
        </authorList>
    </citation>
    <scope>NUCLEOTIDE SEQUENCE</scope>
    <source>
        <strain evidence="1">Expedition CK06-06</strain>
    </source>
</reference>
<dbReference type="EMBL" id="BARV01006060">
    <property type="protein sequence ID" value="GAI07365.1"/>
    <property type="molecule type" value="Genomic_DNA"/>
</dbReference>
<dbReference type="AlphaFoldDB" id="X1LY50"/>
<protein>
    <submittedName>
        <fullName evidence="1">Uncharacterized protein</fullName>
    </submittedName>
</protein>